<dbReference type="GO" id="GO:0016712">
    <property type="term" value="F:oxidoreductase activity, acting on paired donors, with incorporation or reduction of molecular oxygen, reduced flavin or flavoprotein as one donor, and incorporation of one atom of oxygen"/>
    <property type="evidence" value="ECO:0007669"/>
    <property type="project" value="UniProtKB-EC"/>
</dbReference>
<keyword evidence="7 9" id="KW-0408">Iron</keyword>
<keyword evidence="12" id="KW-1185">Reference proteome</keyword>
<dbReference type="Proteomes" id="UP001567538">
    <property type="component" value="Unassembled WGS sequence"/>
</dbReference>
<keyword evidence="5 9" id="KW-0479">Metal-binding</keyword>
<keyword evidence="6 10" id="KW-0560">Oxidoreductase</keyword>
<organism evidence="11 12">
    <name type="scientific">Salvia divinorum</name>
    <name type="common">Maria pastora</name>
    <name type="synonym">Diviner's sage</name>
    <dbReference type="NCBI Taxonomy" id="28513"/>
    <lineage>
        <taxon>Eukaryota</taxon>
        <taxon>Viridiplantae</taxon>
        <taxon>Streptophyta</taxon>
        <taxon>Embryophyta</taxon>
        <taxon>Tracheophyta</taxon>
        <taxon>Spermatophyta</taxon>
        <taxon>Magnoliopsida</taxon>
        <taxon>eudicotyledons</taxon>
        <taxon>Gunneridae</taxon>
        <taxon>Pentapetalae</taxon>
        <taxon>asterids</taxon>
        <taxon>lamiids</taxon>
        <taxon>Lamiales</taxon>
        <taxon>Lamiaceae</taxon>
        <taxon>Nepetoideae</taxon>
        <taxon>Mentheae</taxon>
        <taxon>Salviinae</taxon>
        <taxon>Salvia</taxon>
        <taxon>Salvia subgen. Calosphace</taxon>
    </lineage>
</organism>
<dbReference type="PRINTS" id="PR00463">
    <property type="entry name" value="EP450I"/>
</dbReference>
<dbReference type="AlphaFoldDB" id="A0ABD1H590"/>
<comment type="subcellular location">
    <subcellularLocation>
        <location evidence="2">Membrane</location>
        <topology evidence="2">Single-pass membrane protein</topology>
    </subcellularLocation>
</comment>
<dbReference type="Pfam" id="PF00067">
    <property type="entry name" value="p450"/>
    <property type="match status" value="1"/>
</dbReference>
<comment type="cofactor">
    <cofactor evidence="1 9">
        <name>heme</name>
        <dbReference type="ChEBI" id="CHEBI:30413"/>
    </cofactor>
</comment>
<evidence type="ECO:0000256" key="4">
    <source>
        <dbReference type="ARBA" id="ARBA00022617"/>
    </source>
</evidence>
<evidence type="ECO:0000256" key="7">
    <source>
        <dbReference type="ARBA" id="ARBA00023004"/>
    </source>
</evidence>
<protein>
    <submittedName>
        <fullName evidence="11">Unspecific monooxygenase</fullName>
        <ecNumber evidence="11">1.14.14.1</ecNumber>
    </submittedName>
</protein>
<evidence type="ECO:0000313" key="11">
    <source>
        <dbReference type="EMBL" id="KAL1550448.1"/>
    </source>
</evidence>
<evidence type="ECO:0000256" key="10">
    <source>
        <dbReference type="RuleBase" id="RU000461"/>
    </source>
</evidence>
<comment type="caution">
    <text evidence="11">The sequence shown here is derived from an EMBL/GenBank/DDBJ whole genome shotgun (WGS) entry which is preliminary data.</text>
</comment>
<evidence type="ECO:0000313" key="12">
    <source>
        <dbReference type="Proteomes" id="UP001567538"/>
    </source>
</evidence>
<dbReference type="InterPro" id="IPR017972">
    <property type="entry name" value="Cyt_P450_CS"/>
</dbReference>
<dbReference type="PROSITE" id="PS00086">
    <property type="entry name" value="CYTOCHROME_P450"/>
    <property type="match status" value="1"/>
</dbReference>
<dbReference type="SUPFAM" id="SSF48264">
    <property type="entry name" value="Cytochrome P450"/>
    <property type="match status" value="1"/>
</dbReference>
<dbReference type="InterPro" id="IPR001128">
    <property type="entry name" value="Cyt_P450"/>
</dbReference>
<dbReference type="PANTHER" id="PTHR47946:SF13">
    <property type="entry name" value="CYTOCHROME P450 FAMILY PROTEIN, EXPRESSED"/>
    <property type="match status" value="1"/>
</dbReference>
<evidence type="ECO:0000256" key="9">
    <source>
        <dbReference type="PIRSR" id="PIRSR602401-1"/>
    </source>
</evidence>
<dbReference type="PANTHER" id="PTHR47946">
    <property type="entry name" value="CYTOCHROME P450 78A7-RELATED"/>
    <property type="match status" value="1"/>
</dbReference>
<dbReference type="InterPro" id="IPR002401">
    <property type="entry name" value="Cyt_P450_E_grp-I"/>
</dbReference>
<gene>
    <name evidence="11" type="ORF">AAHA92_18409</name>
</gene>
<dbReference type="GO" id="GO:0016020">
    <property type="term" value="C:membrane"/>
    <property type="evidence" value="ECO:0007669"/>
    <property type="project" value="UniProtKB-SubCell"/>
</dbReference>
<evidence type="ECO:0000256" key="3">
    <source>
        <dbReference type="ARBA" id="ARBA00010617"/>
    </source>
</evidence>
<reference evidence="11 12" key="1">
    <citation type="submission" date="2024-06" db="EMBL/GenBank/DDBJ databases">
        <title>A chromosome level genome sequence of Diviner's sage (Salvia divinorum).</title>
        <authorList>
            <person name="Ford S.A."/>
            <person name="Ro D.-K."/>
            <person name="Ness R.W."/>
            <person name="Phillips M.A."/>
        </authorList>
    </citation>
    <scope>NUCLEOTIDE SEQUENCE [LARGE SCALE GENOMIC DNA]</scope>
    <source>
        <strain evidence="11">SAF-2024a</strain>
        <tissue evidence="11">Leaf</tissue>
    </source>
</reference>
<keyword evidence="8 10" id="KW-0503">Monooxygenase</keyword>
<evidence type="ECO:0000256" key="2">
    <source>
        <dbReference type="ARBA" id="ARBA00004167"/>
    </source>
</evidence>
<dbReference type="PRINTS" id="PR00385">
    <property type="entry name" value="P450"/>
</dbReference>
<keyword evidence="4 9" id="KW-0349">Heme</keyword>
<dbReference type="GO" id="GO:0046872">
    <property type="term" value="F:metal ion binding"/>
    <property type="evidence" value="ECO:0007669"/>
    <property type="project" value="UniProtKB-KW"/>
</dbReference>
<dbReference type="EC" id="1.14.14.1" evidence="11"/>
<dbReference type="GO" id="GO:0016114">
    <property type="term" value="P:terpenoid biosynthetic process"/>
    <property type="evidence" value="ECO:0007669"/>
    <property type="project" value="UniProtKB-ARBA"/>
</dbReference>
<sequence>MDPFLSAFLISCFPTFNQTAFSLSLLLLSFCILISFPSNLFSSPGGFAWRNHHQNPKNQLKSPKLSWPFLGFLPQMGPLAHRKLASAASALKATRLMAISLGIERVVISSDPETAREILCGSAFSDRPIRDSTRLLMFDRAIGFSPSGIYWRHLRRIASTHMFSPRSVAALEGLRQAVADRVIRRVETEMATMGFVELRGILQRASLDNVLESVFGIGGLGFGSEIGDELGLMVREGYELLGEFNWADYFPLGFLDFFGVRRRCHKLAGRVSEVVTRIIKERRKEGDFKVRDDFLSVLLSLPQEDLLTHADMVAVLWEMVFRGVDNIYILLEWIMARMVLHQDIQAKVRDEIQINVGCNKRVTESHIPNLPFLQAIVKEVLRLHPPGPLLSWARLSVHDVHVDKCFIPSGTTAMVNMWAIAHDPTIWPDPLAFKPERFMEGDFSIMGSDLRLAPFGSGRRACPGKALGLATVHLWLARMLQNFEWLPLQPVDIGECLKLSLEMKNPLVCRAVSIS</sequence>
<dbReference type="InterPro" id="IPR036396">
    <property type="entry name" value="Cyt_P450_sf"/>
</dbReference>
<dbReference type="EMBL" id="JBEAFC010000007">
    <property type="protein sequence ID" value="KAL1550448.1"/>
    <property type="molecule type" value="Genomic_DNA"/>
</dbReference>
<evidence type="ECO:0000256" key="1">
    <source>
        <dbReference type="ARBA" id="ARBA00001971"/>
    </source>
</evidence>
<accession>A0ABD1H590</accession>
<dbReference type="Gene3D" id="1.10.630.10">
    <property type="entry name" value="Cytochrome P450"/>
    <property type="match status" value="1"/>
</dbReference>
<dbReference type="InterPro" id="IPR051996">
    <property type="entry name" value="Cytochrome_P450_78A"/>
</dbReference>
<dbReference type="FunFam" id="1.10.630.10:FF:000016">
    <property type="entry name" value="Cytochrome P450 78A5"/>
    <property type="match status" value="1"/>
</dbReference>
<evidence type="ECO:0000256" key="6">
    <source>
        <dbReference type="ARBA" id="ARBA00023002"/>
    </source>
</evidence>
<evidence type="ECO:0000256" key="8">
    <source>
        <dbReference type="ARBA" id="ARBA00023033"/>
    </source>
</evidence>
<feature type="binding site" description="axial binding residue" evidence="9">
    <location>
        <position position="462"/>
    </location>
    <ligand>
        <name>heme</name>
        <dbReference type="ChEBI" id="CHEBI:30413"/>
    </ligand>
    <ligandPart>
        <name>Fe</name>
        <dbReference type="ChEBI" id="CHEBI:18248"/>
    </ligandPart>
</feature>
<name>A0ABD1H590_SALDI</name>
<proteinExistence type="inferred from homology"/>
<comment type="similarity">
    <text evidence="3 10">Belongs to the cytochrome P450 family.</text>
</comment>
<evidence type="ECO:0000256" key="5">
    <source>
        <dbReference type="ARBA" id="ARBA00022723"/>
    </source>
</evidence>